<dbReference type="PANTHER" id="PTHR30411">
    <property type="entry name" value="CYTOPLASMIC PROTEIN"/>
    <property type="match status" value="1"/>
</dbReference>
<feature type="domain" description="YbaK/aminoacyl-tRNA synthetase-associated" evidence="4">
    <location>
        <begin position="33"/>
        <end position="147"/>
    </location>
</feature>
<organism evidence="5">
    <name type="scientific">termite gut metagenome</name>
    <dbReference type="NCBI Taxonomy" id="433724"/>
    <lineage>
        <taxon>unclassified sequences</taxon>
        <taxon>metagenomes</taxon>
        <taxon>organismal metagenomes</taxon>
    </lineage>
</organism>
<name>A0A5J4SEC4_9ZZZZ</name>
<evidence type="ECO:0000259" key="4">
    <source>
        <dbReference type="Pfam" id="PF04073"/>
    </source>
</evidence>
<evidence type="ECO:0000256" key="3">
    <source>
        <dbReference type="ARBA" id="ARBA00023239"/>
    </source>
</evidence>
<dbReference type="PIRSF" id="PIRSF006181">
    <property type="entry name" value="EbsC_YbaK"/>
    <property type="match status" value="1"/>
</dbReference>
<dbReference type="CDD" id="cd00002">
    <property type="entry name" value="YbaK_deacylase"/>
    <property type="match status" value="1"/>
</dbReference>
<evidence type="ECO:0000256" key="1">
    <source>
        <dbReference type="ARBA" id="ARBA00009798"/>
    </source>
</evidence>
<dbReference type="InterPro" id="IPR007214">
    <property type="entry name" value="YbaK/aa-tRNA-synth-assoc-dom"/>
</dbReference>
<comment type="caution">
    <text evidence="5">The sequence shown here is derived from an EMBL/GenBank/DDBJ whole genome shotgun (WGS) entry which is preliminary data.</text>
</comment>
<dbReference type="GO" id="GO:0016829">
    <property type="term" value="F:lyase activity"/>
    <property type="evidence" value="ECO:0007669"/>
    <property type="project" value="UniProtKB-KW"/>
</dbReference>
<sequence length="157" mass="17310">MRITKTNAARILEGKKILYELMAYETDVDDLSATHVAMQLGEPIKQVFKTLVLRGDKTGVFICIIPGAEEVNLKLAAKTTGNKSCDLVLMKEIQELTGYIRGGCSPLGMKKNYPTYIHETAVSYPFIYVSAGVRGLQIKLNPHDLIQCCAAMVCRLA</sequence>
<proteinExistence type="inferred from homology"/>
<evidence type="ECO:0000313" key="5">
    <source>
        <dbReference type="EMBL" id="KAA6343690.1"/>
    </source>
</evidence>
<dbReference type="GO" id="GO:0006412">
    <property type="term" value="P:translation"/>
    <property type="evidence" value="ECO:0007669"/>
    <property type="project" value="UniProtKB-KW"/>
</dbReference>
<dbReference type="Pfam" id="PF04073">
    <property type="entry name" value="tRNA_edit"/>
    <property type="match status" value="1"/>
</dbReference>
<dbReference type="GO" id="GO:0002161">
    <property type="term" value="F:aminoacyl-tRNA deacylase activity"/>
    <property type="evidence" value="ECO:0007669"/>
    <property type="project" value="InterPro"/>
</dbReference>
<comment type="similarity">
    <text evidence="1">Belongs to the prolyl-tRNA editing family. YbaK/EbsC subfamily.</text>
</comment>
<dbReference type="EMBL" id="SNRY01000256">
    <property type="protein sequence ID" value="KAA6343690.1"/>
    <property type="molecule type" value="Genomic_DNA"/>
</dbReference>
<dbReference type="EC" id="4.2.-.-" evidence="5"/>
<dbReference type="InterPro" id="IPR004369">
    <property type="entry name" value="Prolyl-tRNA_editing_YbaK/EbsC"/>
</dbReference>
<evidence type="ECO:0000256" key="2">
    <source>
        <dbReference type="ARBA" id="ARBA00022917"/>
    </source>
</evidence>
<dbReference type="Gene3D" id="3.90.960.10">
    <property type="entry name" value="YbaK/aminoacyl-tRNA synthetase-associated domain"/>
    <property type="match status" value="1"/>
</dbReference>
<reference evidence="5" key="1">
    <citation type="submission" date="2019-03" db="EMBL/GenBank/DDBJ databases">
        <title>Single cell metagenomics reveals metabolic interactions within the superorganism composed of flagellate Streblomastix strix and complex community of Bacteroidetes bacteria on its surface.</title>
        <authorList>
            <person name="Treitli S.C."/>
            <person name="Kolisko M."/>
            <person name="Husnik F."/>
            <person name="Keeling P."/>
            <person name="Hampl V."/>
        </authorList>
    </citation>
    <scope>NUCLEOTIDE SEQUENCE</scope>
    <source>
        <strain evidence="5">STM</strain>
    </source>
</reference>
<protein>
    <submittedName>
        <fullName evidence="5">Cys-tRNA(Pro)/Cys-tRNA(Cys) deacylase YbaK</fullName>
        <ecNumber evidence="5">4.2.-.-</ecNumber>
    </submittedName>
</protein>
<dbReference type="SUPFAM" id="SSF55826">
    <property type="entry name" value="YbaK/ProRS associated domain"/>
    <property type="match status" value="1"/>
</dbReference>
<dbReference type="AlphaFoldDB" id="A0A5J4SEC4"/>
<keyword evidence="3 5" id="KW-0456">Lyase</keyword>
<dbReference type="InterPro" id="IPR036754">
    <property type="entry name" value="YbaK/aa-tRNA-synt-asso_dom_sf"/>
</dbReference>
<dbReference type="NCBIfam" id="TIGR00011">
    <property type="entry name" value="YbaK_EbsC"/>
    <property type="match status" value="1"/>
</dbReference>
<accession>A0A5J4SEC4</accession>
<dbReference type="PANTHER" id="PTHR30411:SF0">
    <property type="entry name" value="CYS-TRNA(PRO)_CYS-TRNA(CYS) DEACYLASE YBAK"/>
    <property type="match status" value="1"/>
</dbReference>
<gene>
    <name evidence="5" type="ORF">EZS27_008634</name>
</gene>
<keyword evidence="2" id="KW-0648">Protein biosynthesis</keyword>